<name>A0A2P2Q396_RHIMU</name>
<organism evidence="2">
    <name type="scientific">Rhizophora mucronata</name>
    <name type="common">Asiatic mangrove</name>
    <dbReference type="NCBI Taxonomy" id="61149"/>
    <lineage>
        <taxon>Eukaryota</taxon>
        <taxon>Viridiplantae</taxon>
        <taxon>Streptophyta</taxon>
        <taxon>Embryophyta</taxon>
        <taxon>Tracheophyta</taxon>
        <taxon>Spermatophyta</taxon>
        <taxon>Magnoliopsida</taxon>
        <taxon>eudicotyledons</taxon>
        <taxon>Gunneridae</taxon>
        <taxon>Pentapetalae</taxon>
        <taxon>rosids</taxon>
        <taxon>fabids</taxon>
        <taxon>Malpighiales</taxon>
        <taxon>Rhizophoraceae</taxon>
        <taxon>Rhizophora</taxon>
    </lineage>
</organism>
<proteinExistence type="predicted"/>
<evidence type="ECO:0000256" key="1">
    <source>
        <dbReference type="SAM" id="Phobius"/>
    </source>
</evidence>
<evidence type="ECO:0000313" key="2">
    <source>
        <dbReference type="EMBL" id="MBX61467.1"/>
    </source>
</evidence>
<feature type="transmembrane region" description="Helical" evidence="1">
    <location>
        <begin position="21"/>
        <end position="43"/>
    </location>
</feature>
<reference evidence="2" key="1">
    <citation type="submission" date="2018-02" db="EMBL/GenBank/DDBJ databases">
        <title>Rhizophora mucronata_Transcriptome.</title>
        <authorList>
            <person name="Meera S.P."/>
            <person name="Sreeshan A."/>
            <person name="Augustine A."/>
        </authorList>
    </citation>
    <scope>NUCLEOTIDE SEQUENCE</scope>
    <source>
        <tissue evidence="2">Leaf</tissue>
    </source>
</reference>
<dbReference type="AlphaFoldDB" id="A0A2P2Q396"/>
<keyword evidence="1" id="KW-0812">Transmembrane</keyword>
<accession>A0A2P2Q396</accession>
<keyword evidence="1" id="KW-1133">Transmembrane helix</keyword>
<dbReference type="EMBL" id="GGEC01080983">
    <property type="protein sequence ID" value="MBX61467.1"/>
    <property type="molecule type" value="Transcribed_RNA"/>
</dbReference>
<protein>
    <submittedName>
        <fullName evidence="2">Uncharacterized protein</fullName>
    </submittedName>
</protein>
<sequence>MLSTHTYVNNRKQLHRHRSDGQLDITITKMILLFFSLFCQSLLHLANVSLHISTKVNCTFHAQHSHCMCMRTRHPTPHRLVYHGNFRITTV</sequence>
<keyword evidence="1" id="KW-0472">Membrane</keyword>